<organism evidence="1 2">
    <name type="scientific">Nostoc flagelliforme FACHB-838</name>
    <dbReference type="NCBI Taxonomy" id="2692904"/>
    <lineage>
        <taxon>Bacteria</taxon>
        <taxon>Bacillati</taxon>
        <taxon>Cyanobacteriota</taxon>
        <taxon>Cyanophyceae</taxon>
        <taxon>Nostocales</taxon>
        <taxon>Nostocaceae</taxon>
        <taxon>Nostoc</taxon>
    </lineage>
</organism>
<accession>A0ABR8DET4</accession>
<evidence type="ECO:0000313" key="1">
    <source>
        <dbReference type="EMBL" id="MBD2528052.1"/>
    </source>
</evidence>
<reference evidence="1 2" key="1">
    <citation type="journal article" date="2020" name="ISME J.">
        <title>Comparative genomics reveals insights into cyanobacterial evolution and habitat adaptation.</title>
        <authorList>
            <person name="Chen M.Y."/>
            <person name="Teng W.K."/>
            <person name="Zhao L."/>
            <person name="Hu C.X."/>
            <person name="Zhou Y.K."/>
            <person name="Han B.P."/>
            <person name="Song L.R."/>
            <person name="Shu W.S."/>
        </authorList>
    </citation>
    <scope>NUCLEOTIDE SEQUENCE [LARGE SCALE GENOMIC DNA]</scope>
    <source>
        <strain evidence="1 2">FACHB-838</strain>
    </source>
</reference>
<gene>
    <name evidence="1" type="ORF">H6G97_00180</name>
</gene>
<dbReference type="Proteomes" id="UP000623440">
    <property type="component" value="Unassembled WGS sequence"/>
</dbReference>
<comment type="caution">
    <text evidence="1">The sequence shown here is derived from an EMBL/GenBank/DDBJ whole genome shotgun (WGS) entry which is preliminary data.</text>
</comment>
<proteinExistence type="predicted"/>
<dbReference type="EMBL" id="JACJSI010000001">
    <property type="protein sequence ID" value="MBD2528052.1"/>
    <property type="molecule type" value="Genomic_DNA"/>
</dbReference>
<sequence>MEFVLQQAMQETQKSLAGLYDGNPKRETARPSAEQMLRAFCNLTL</sequence>
<name>A0ABR8DET4_9NOSO</name>
<keyword evidence="2" id="KW-1185">Reference proteome</keyword>
<protein>
    <submittedName>
        <fullName evidence="1">Uncharacterized protein</fullName>
    </submittedName>
</protein>
<evidence type="ECO:0000313" key="2">
    <source>
        <dbReference type="Proteomes" id="UP000623440"/>
    </source>
</evidence>